<dbReference type="Pfam" id="PF04434">
    <property type="entry name" value="SWIM"/>
    <property type="match status" value="1"/>
</dbReference>
<evidence type="ECO:0000256" key="3">
    <source>
        <dbReference type="ARBA" id="ARBA00022833"/>
    </source>
</evidence>
<dbReference type="InterPro" id="IPR007527">
    <property type="entry name" value="Znf_SWIM"/>
</dbReference>
<reference evidence="7" key="2">
    <citation type="submission" date="2025-08" db="UniProtKB">
        <authorList>
            <consortium name="RefSeq"/>
        </authorList>
    </citation>
    <scope>IDENTIFICATION</scope>
    <source>
        <tissue evidence="7">Leaf</tissue>
    </source>
</reference>
<accession>A0ABM3QG51</accession>
<dbReference type="PANTHER" id="PTHR47718">
    <property type="entry name" value="OS01G0519700 PROTEIN"/>
    <property type="match status" value="1"/>
</dbReference>
<feature type="domain" description="SWIM-type" evidence="5">
    <location>
        <begin position="558"/>
        <end position="594"/>
    </location>
</feature>
<keyword evidence="1" id="KW-0479">Metal-binding</keyword>
<dbReference type="InterPro" id="IPR018289">
    <property type="entry name" value="MULE_transposase_dom"/>
</dbReference>
<proteinExistence type="predicted"/>
<dbReference type="Proteomes" id="UP000813463">
    <property type="component" value="Chromosome 4"/>
</dbReference>
<protein>
    <submittedName>
        <fullName evidence="7">Protein FAR1-RELATED SEQUENCE 5</fullName>
    </submittedName>
</protein>
<dbReference type="SMART" id="SM00575">
    <property type="entry name" value="ZnF_PMZ"/>
    <property type="match status" value="1"/>
</dbReference>
<name>A0ABM3QG51_SPIOL</name>
<keyword evidence="3" id="KW-0862">Zinc</keyword>
<keyword evidence="6" id="KW-1185">Reference proteome</keyword>
<dbReference type="Pfam" id="PF10551">
    <property type="entry name" value="MULE"/>
    <property type="match status" value="1"/>
</dbReference>
<gene>
    <name evidence="7" type="primary">LOC110774792</name>
</gene>
<evidence type="ECO:0000256" key="4">
    <source>
        <dbReference type="PROSITE-ProRule" id="PRU00325"/>
    </source>
</evidence>
<evidence type="ECO:0000256" key="1">
    <source>
        <dbReference type="ARBA" id="ARBA00022723"/>
    </source>
</evidence>
<organism evidence="6 7">
    <name type="scientific">Spinacia oleracea</name>
    <name type="common">Spinach</name>
    <dbReference type="NCBI Taxonomy" id="3562"/>
    <lineage>
        <taxon>Eukaryota</taxon>
        <taxon>Viridiplantae</taxon>
        <taxon>Streptophyta</taxon>
        <taxon>Embryophyta</taxon>
        <taxon>Tracheophyta</taxon>
        <taxon>Spermatophyta</taxon>
        <taxon>Magnoliopsida</taxon>
        <taxon>eudicotyledons</taxon>
        <taxon>Gunneridae</taxon>
        <taxon>Pentapetalae</taxon>
        <taxon>Caryophyllales</taxon>
        <taxon>Chenopodiaceae</taxon>
        <taxon>Chenopodioideae</taxon>
        <taxon>Anserineae</taxon>
        <taxon>Spinacia</taxon>
    </lineage>
</organism>
<dbReference type="PROSITE" id="PS50966">
    <property type="entry name" value="ZF_SWIM"/>
    <property type="match status" value="1"/>
</dbReference>
<dbReference type="PANTHER" id="PTHR47718:SF13">
    <property type="entry name" value="OS09G0290500 PROTEIN"/>
    <property type="match status" value="1"/>
</dbReference>
<sequence>MSRRFCLMQLYLTLREMVSIDLNGEPEADDGTVVNFTTPNPPKEGMRFDSGFEFSEFCHRYAYNEGFEMFVSSDEIKKEYKDKGVSKKGIGELEAKAHMMQRIRLKCKKGGVKKSEGSNVTGCKVFVYGSCKNGEFIVVNCHLVHNHPLSPECSRMMVNYRSIDGATFDRIMINERGGVSVSRNFGTQLIEKGGFDNITFNKRDVRNAIAVERRKTMFEEGDAASLEKYFKSQRELNSDFYSSMQRDEDGILKNAFWSDARSRGTCKYFGDVISFDTTFSSNRYRMPFAPFVGVNHHGTSIVFAAALISHEDTETFVWVFEEWLKCMGKPPKGILTDQDKAIGKAISLVFPGVPHRLCLWHMLQNASRNLGKLAEWKSIDTLIRTAVHDMLDPEEFDEAWCLVMDTYNQRKGWMLDAYDNRQQWAPAYNRGRFWAGMSSTQRSEGMNRYFKTQVDLECGLLQFIKNYEFCMNIKAEEEKEDNFDCVDKPPQIDVDKSVLAEYVFHKVYTNEMFADIVRERKGLTHTNVTKIDAIGSLMLYRADEKLTSPHWRKRFKSYTVKVDKVIGEVSCSCQLFEFRGILCRHILKAMDVEDFQFIPEKYILDRWRKQVRSYESLRVSYYDPEESRRLAKAKELSLRHNYLKELAMHNDVAYKLYTEATNIVRLKMEGAVGIRKTGDQGDTSIVWWDPEARNVFGRRRLRPRECNERALKRTVQPVQDDVIKTPVDKRHVGRAKKGPCSIYDKSKKKQTCTHAEIAANEELIGSMYGHIPSYRARQEHANNVNDERVHPYYNGPVFDDIPESSQINLCEDISQTFDYNTYEWRTRLGGRLTM</sequence>
<keyword evidence="2 4" id="KW-0863">Zinc-finger</keyword>
<dbReference type="RefSeq" id="XP_056682338.1">
    <property type="nucleotide sequence ID" value="XM_056826360.1"/>
</dbReference>
<evidence type="ECO:0000313" key="7">
    <source>
        <dbReference type="RefSeq" id="XP_056682338.1"/>
    </source>
</evidence>
<evidence type="ECO:0000313" key="6">
    <source>
        <dbReference type="Proteomes" id="UP000813463"/>
    </source>
</evidence>
<dbReference type="InterPro" id="IPR006564">
    <property type="entry name" value="Znf_PMZ"/>
</dbReference>
<evidence type="ECO:0000259" key="5">
    <source>
        <dbReference type="PROSITE" id="PS50966"/>
    </source>
</evidence>
<evidence type="ECO:0000256" key="2">
    <source>
        <dbReference type="ARBA" id="ARBA00022771"/>
    </source>
</evidence>
<dbReference type="GeneID" id="110774792"/>
<reference evidence="6" key="1">
    <citation type="journal article" date="2021" name="Nat. Commun.">
        <title>Genomic analyses provide insights into spinach domestication and the genetic basis of agronomic traits.</title>
        <authorList>
            <person name="Cai X."/>
            <person name="Sun X."/>
            <person name="Xu C."/>
            <person name="Sun H."/>
            <person name="Wang X."/>
            <person name="Ge C."/>
            <person name="Zhang Z."/>
            <person name="Wang Q."/>
            <person name="Fei Z."/>
            <person name="Jiao C."/>
            <person name="Wang Q."/>
        </authorList>
    </citation>
    <scope>NUCLEOTIDE SEQUENCE [LARGE SCALE GENOMIC DNA]</scope>
    <source>
        <strain evidence="6">cv. Varoflay</strain>
    </source>
</reference>